<feature type="transmembrane region" description="Helical" evidence="8">
    <location>
        <begin position="341"/>
        <end position="363"/>
    </location>
</feature>
<feature type="transmembrane region" description="Helical" evidence="8">
    <location>
        <begin position="514"/>
        <end position="532"/>
    </location>
</feature>
<feature type="transmembrane region" description="Helical" evidence="8">
    <location>
        <begin position="180"/>
        <end position="200"/>
    </location>
</feature>
<feature type="transmembrane region" description="Helical" evidence="8">
    <location>
        <begin position="370"/>
        <end position="391"/>
    </location>
</feature>
<dbReference type="Gene3D" id="1.20.1250.20">
    <property type="entry name" value="MFS general substrate transporter like domains"/>
    <property type="match status" value="1"/>
</dbReference>
<feature type="transmembrane region" description="Helical" evidence="8">
    <location>
        <begin position="243"/>
        <end position="261"/>
    </location>
</feature>
<comment type="similarity">
    <text evidence="2">Belongs to the major facilitator superfamily. EmrB family.</text>
</comment>
<evidence type="ECO:0000256" key="1">
    <source>
        <dbReference type="ARBA" id="ARBA00004651"/>
    </source>
</evidence>
<dbReference type="EMBL" id="QKYU01000028">
    <property type="protein sequence ID" value="PZW39474.1"/>
    <property type="molecule type" value="Genomic_DNA"/>
</dbReference>
<keyword evidence="6 8" id="KW-1133">Transmembrane helix</keyword>
<dbReference type="SUPFAM" id="SSF103473">
    <property type="entry name" value="MFS general substrate transporter"/>
    <property type="match status" value="1"/>
</dbReference>
<evidence type="ECO:0000256" key="4">
    <source>
        <dbReference type="ARBA" id="ARBA00022475"/>
    </source>
</evidence>
<evidence type="ECO:0000256" key="5">
    <source>
        <dbReference type="ARBA" id="ARBA00022692"/>
    </source>
</evidence>
<feature type="transmembrane region" description="Helical" evidence="8">
    <location>
        <begin position="64"/>
        <end position="84"/>
    </location>
</feature>
<name>A0A2W7HYC0_9PROT</name>
<feature type="transmembrane region" description="Helical" evidence="8">
    <location>
        <begin position="212"/>
        <end position="231"/>
    </location>
</feature>
<dbReference type="Pfam" id="PF07690">
    <property type="entry name" value="MFS_1"/>
    <property type="match status" value="1"/>
</dbReference>
<dbReference type="Gene3D" id="1.20.1720.10">
    <property type="entry name" value="Multidrug resistance protein D"/>
    <property type="match status" value="1"/>
</dbReference>
<dbReference type="PANTHER" id="PTHR42718:SF9">
    <property type="entry name" value="MAJOR FACILITATOR SUPERFAMILY MULTIDRUG TRANSPORTER MFSC"/>
    <property type="match status" value="1"/>
</dbReference>
<gene>
    <name evidence="10" type="ORF">C8P66_12853</name>
</gene>
<dbReference type="PROSITE" id="PS50850">
    <property type="entry name" value="MFS"/>
    <property type="match status" value="1"/>
</dbReference>
<evidence type="ECO:0000256" key="2">
    <source>
        <dbReference type="ARBA" id="ARBA00008537"/>
    </source>
</evidence>
<feature type="transmembrane region" description="Helical" evidence="8">
    <location>
        <begin position="151"/>
        <end position="173"/>
    </location>
</feature>
<dbReference type="PANTHER" id="PTHR42718">
    <property type="entry name" value="MAJOR FACILITATOR SUPERFAMILY MULTIDRUG TRANSPORTER MFSC"/>
    <property type="match status" value="1"/>
</dbReference>
<feature type="domain" description="Major facilitator superfamily (MFS) profile" evidence="9">
    <location>
        <begin position="26"/>
        <end position="537"/>
    </location>
</feature>
<feature type="transmembrane region" description="Helical" evidence="8">
    <location>
        <begin position="90"/>
        <end position="110"/>
    </location>
</feature>
<evidence type="ECO:0000259" key="9">
    <source>
        <dbReference type="PROSITE" id="PS50850"/>
    </source>
</evidence>
<keyword evidence="3" id="KW-0813">Transport</keyword>
<evidence type="ECO:0000256" key="7">
    <source>
        <dbReference type="ARBA" id="ARBA00023136"/>
    </source>
</evidence>
<sequence>MTEQAPVPGSLPALMERWGPNYRWYVTITAMMGTVSTVLSSTIVNVALPDIMGTFGMGQDKAQLISTGFLAAMTGTMLISAWLVDNFGQRATFSGTIAVFIVASVMGGLAPSEQVLVLARVLQGGAAGVLQPLAMVTIFQVFPPDRRGSAMGIYGIGVVLAPALGPTLGGLMVDNFNWRFVFFLVLPSCIAGLFLSALFMPGRASTGPRKPFDWIGFALLSVFLVVLLNGLSNGQRHGWMSHMVLLDFTIAAISGLAFLAWETWTAAPMLNLSLFRFPSFSGASVVAIVFGAGIFGSTYLVPIFVQTIQGYTATRSGLVLMPAGLILTIAFPIAGRLTDKLPADVMITAGLLLFAWSSFLMAGLDTNTPFWSLAIWIALGRIGLSLIMPSLNAGALRALPPQLLGQGSGALNFVRQLGGAIGTNLLAVMSERRGQLYAHAFAASQDTANPTTVDMLRQLLSYLLAEGGVPEGGVAPGFGAESIGLAEGQRLGYALDYLGRMLAAQAAMMGYRDGFLLVAIAFVVAIPPAWLMRVRSRHAG</sequence>
<dbReference type="CDD" id="cd17503">
    <property type="entry name" value="MFS_LmrB_MDR_like"/>
    <property type="match status" value="1"/>
</dbReference>
<dbReference type="RefSeq" id="WP_245903693.1">
    <property type="nucleotide sequence ID" value="NZ_QKYU01000028.1"/>
</dbReference>
<dbReference type="GO" id="GO:0022857">
    <property type="term" value="F:transmembrane transporter activity"/>
    <property type="evidence" value="ECO:0007669"/>
    <property type="project" value="InterPro"/>
</dbReference>
<keyword evidence="5 8" id="KW-0812">Transmembrane</keyword>
<dbReference type="InterPro" id="IPR036259">
    <property type="entry name" value="MFS_trans_sf"/>
</dbReference>
<dbReference type="GO" id="GO:0005886">
    <property type="term" value="C:plasma membrane"/>
    <property type="evidence" value="ECO:0007669"/>
    <property type="project" value="UniProtKB-SubCell"/>
</dbReference>
<dbReference type="InterPro" id="IPR020846">
    <property type="entry name" value="MFS_dom"/>
</dbReference>
<evidence type="ECO:0000256" key="6">
    <source>
        <dbReference type="ARBA" id="ARBA00022989"/>
    </source>
</evidence>
<comment type="caution">
    <text evidence="10">The sequence shown here is derived from an EMBL/GenBank/DDBJ whole genome shotgun (WGS) entry which is preliminary data.</text>
</comment>
<accession>A0A2W7HYC0</accession>
<feature type="transmembrane region" description="Helical" evidence="8">
    <location>
        <begin position="24"/>
        <end position="48"/>
    </location>
</feature>
<dbReference type="Proteomes" id="UP000249688">
    <property type="component" value="Unassembled WGS sequence"/>
</dbReference>
<proteinExistence type="inferred from homology"/>
<dbReference type="AlphaFoldDB" id="A0A2W7HYC0"/>
<evidence type="ECO:0000313" key="11">
    <source>
        <dbReference type="Proteomes" id="UP000249688"/>
    </source>
</evidence>
<feature type="transmembrane region" description="Helical" evidence="8">
    <location>
        <begin position="281"/>
        <end position="305"/>
    </location>
</feature>
<dbReference type="PRINTS" id="PR01036">
    <property type="entry name" value="TCRTETB"/>
</dbReference>
<organism evidence="10 11">
    <name type="scientific">Humitalea rosea</name>
    <dbReference type="NCBI Taxonomy" id="990373"/>
    <lineage>
        <taxon>Bacteria</taxon>
        <taxon>Pseudomonadati</taxon>
        <taxon>Pseudomonadota</taxon>
        <taxon>Alphaproteobacteria</taxon>
        <taxon>Acetobacterales</taxon>
        <taxon>Roseomonadaceae</taxon>
        <taxon>Humitalea</taxon>
    </lineage>
</organism>
<dbReference type="NCBIfam" id="TIGR00711">
    <property type="entry name" value="efflux_EmrB"/>
    <property type="match status" value="1"/>
</dbReference>
<keyword evidence="11" id="KW-1185">Reference proteome</keyword>
<reference evidence="10 11" key="1">
    <citation type="submission" date="2018-06" db="EMBL/GenBank/DDBJ databases">
        <title>Genomic Encyclopedia of Archaeal and Bacterial Type Strains, Phase II (KMG-II): from individual species to whole genera.</title>
        <authorList>
            <person name="Goeker M."/>
        </authorList>
    </citation>
    <scope>NUCLEOTIDE SEQUENCE [LARGE SCALE GENOMIC DNA]</scope>
    <source>
        <strain evidence="10 11">DSM 24525</strain>
    </source>
</reference>
<dbReference type="InterPro" id="IPR011701">
    <property type="entry name" value="MFS"/>
</dbReference>
<dbReference type="InterPro" id="IPR004638">
    <property type="entry name" value="EmrB-like"/>
</dbReference>
<evidence type="ECO:0000313" key="10">
    <source>
        <dbReference type="EMBL" id="PZW39474.1"/>
    </source>
</evidence>
<keyword evidence="7 8" id="KW-0472">Membrane</keyword>
<evidence type="ECO:0000256" key="8">
    <source>
        <dbReference type="SAM" id="Phobius"/>
    </source>
</evidence>
<feature type="transmembrane region" description="Helical" evidence="8">
    <location>
        <begin position="317"/>
        <end position="335"/>
    </location>
</feature>
<comment type="subcellular location">
    <subcellularLocation>
        <location evidence="1">Cell membrane</location>
        <topology evidence="1">Multi-pass membrane protein</topology>
    </subcellularLocation>
</comment>
<keyword evidence="4" id="KW-1003">Cell membrane</keyword>
<protein>
    <submittedName>
        <fullName evidence="10">EmrB/QacA subfamily drug resistance transporter</fullName>
    </submittedName>
</protein>
<evidence type="ECO:0000256" key="3">
    <source>
        <dbReference type="ARBA" id="ARBA00022448"/>
    </source>
</evidence>